<dbReference type="InterPro" id="IPR028221">
    <property type="entry name" value="JCAD"/>
</dbReference>
<dbReference type="GO" id="GO:0032587">
    <property type="term" value="C:ruffle membrane"/>
    <property type="evidence" value="ECO:0007669"/>
    <property type="project" value="TreeGrafter"/>
</dbReference>
<dbReference type="GO" id="GO:1903589">
    <property type="term" value="P:positive regulation of blood vessel endothelial cell proliferation involved in sprouting angiogenesis"/>
    <property type="evidence" value="ECO:0007669"/>
    <property type="project" value="TreeGrafter"/>
</dbReference>
<dbReference type="PANTHER" id="PTHR34757:SF2">
    <property type="entry name" value="JUNCTIONAL CADHERIN 5-ASSOCIATED A"/>
    <property type="match status" value="1"/>
</dbReference>
<sequence length="1575" mass="176635">MYSVEDLLISHGYKLPKHNASSTPRLHNASSSHQPLLSTPPSYNEHHGILEKRHQHGTVNGCERRLLVPFGNNNGLREHQIYSCSNSIQPQNRNQLKRESKNQGHTDTHSLGKSLTSDSGFCDVNKGHMLHSNDVAYWRRRGQDFTVLLDYADFKELQKARGQELPRVNQEWTAQQRQLRATQSKAQHQVQALCKKNEAVLHQSSLMNDRKYQSLETDEWHSAVGFGRQLHKTNSERWVQGQQRFYAGTPEGTVVHPTAKSKCQSLPRMLQPDSLQYVDIALSSQELYSQMNGHPLSHHHHYRLPRRSENGRPASANQLSMTPNPRFTRPPRPPSYEMHQQIRGSCELLSGRELLTPQTRDRTPLPIARTPDPHLDSFAHDSGPPVYIPPPSYKRAPIMAGGLQNYGQIAVDYRCRGDMYQQIKMAPDESHWFIRYPAGSWPHPHMERSVSCQKQCYPLYSSKENRGGVKCIPFDDPCINKFSSALGGNSLTDADKIRHIRNELPSIPVSELSQDDSAFLAPPPGPFVAVNLTSSSCDNKRWQSNLHKETVDNLPATDQNCNRHHKTHHPSPSPFSAFQASLPRTSSYQGSRHDKICRETITQVKKIVPDSRTEMNSSTKRRVSETIFCLVSVPVHMPSNFSNNLSGNQDNEAIANLTITNTGTFAVGLKESANIRSKSVNEIPVRPHIHTSSKSSTDKRAPLRKETIDAWAYTANEDKKLGCTGSWPGNQYRNQETQTCSLLTVVNSPEPHTPNAVQEAVLSVSKTDSDVANNSSSSYSYPMAGQKNLHLSSNSAFSRLSPISTQIPLFKESEQEPYSVARNQEEQRSSSPRESIHQESPEKVVFGQFLLKPVNRRPCDASGELETINRDMEEDTIKKTSSVGQLRDDLDRVNKRQDWFKSKAHFIVGPEPGREAISLPPLHTGKNNIIKKKSKSFASTVDIDSIDMPHANHTTLKKNLYIHSNSQPSCFLSSVLPQSELNQLYRQDIPVPQESLLRDVGLTVYTETPGAPGEPMQRSLSVPSPINHKDLHSVQLSWKTRRVLVENSGESNSNEELECKMNKEQKASSDNVPPFRGEVIVSICKTKNESYTLPQKESMQHIARQVSFVVEDDKRYMLAKPMICKNDSTIADKQLESLLIQEKNNTLPAEVLSSLHEIRYGKGISENESIEERAARILGITVPVEALSVADKQSGNNQVKPPCPNALAKQPTGECEQVIEASLTADLESVKETLSVTYIEEQQDLRNMHSSDHSNSGDKMVTETQSMRELPKFLANECVLFPTVIPDEKLSPSMFSEVKKDNTSRVTRSLPNKMNCSVPLSATSLAGSRTNRMASVKEQDFVSQIKNNNLTSPKHLGEAFNEKDTTKKNEVQKESKKEIVMQHPQKVDAKGQEQECQGDYQNDQIKLGHFDQVQGENDRLCNRDQRHEGDVEEMTVEIELKTGIELNKEVHVELKMEEGKMEFKIVEEDKENPLDMMNDEHNTIGVNIAATSQYTEGGKLPKPKQHTRFQIPPLHPKPCNVVQSKMVPALSLSTGTCINTVMEDEEMLSSAACSAPPLSSGLVDPPVPDLQPSLP</sequence>
<keyword evidence="3" id="KW-1185">Reference proteome</keyword>
<feature type="compositionally biased region" description="Pro residues" evidence="1">
    <location>
        <begin position="1565"/>
        <end position="1575"/>
    </location>
</feature>
<feature type="region of interest" description="Disordered" evidence="1">
    <location>
        <begin position="811"/>
        <end position="840"/>
    </location>
</feature>
<dbReference type="Proteomes" id="UP000677803">
    <property type="component" value="Unassembled WGS sequence"/>
</dbReference>
<accession>A0A8S4ALX7</accession>
<evidence type="ECO:0000313" key="3">
    <source>
        <dbReference type="Proteomes" id="UP000677803"/>
    </source>
</evidence>
<name>A0A8S4ALX7_9TELE</name>
<comment type="caution">
    <text evidence="2">The sequence shown here is derived from an EMBL/GenBank/DDBJ whole genome shotgun (WGS) entry which is preliminary data.</text>
</comment>
<feature type="region of interest" description="Disordered" evidence="1">
    <location>
        <begin position="1552"/>
        <end position="1575"/>
    </location>
</feature>
<protein>
    <submittedName>
        <fullName evidence="2">(Atlantic silverside) hypothetical protein</fullName>
    </submittedName>
</protein>
<evidence type="ECO:0000256" key="1">
    <source>
        <dbReference type="SAM" id="MobiDB-lite"/>
    </source>
</evidence>
<feature type="non-terminal residue" evidence="2">
    <location>
        <position position="1575"/>
    </location>
</feature>
<proteinExistence type="predicted"/>
<reference evidence="2" key="1">
    <citation type="submission" date="2021-05" db="EMBL/GenBank/DDBJ databases">
        <authorList>
            <person name="Tigano A."/>
        </authorList>
    </citation>
    <scope>NUCLEOTIDE SEQUENCE</scope>
</reference>
<feature type="compositionally biased region" description="Basic and acidic residues" evidence="1">
    <location>
        <begin position="96"/>
        <end position="110"/>
    </location>
</feature>
<feature type="region of interest" description="Disordered" evidence="1">
    <location>
        <begin position="19"/>
        <end position="40"/>
    </location>
</feature>
<dbReference type="EMBL" id="CAJRST010006668">
    <property type="protein sequence ID" value="CAG5895547.1"/>
    <property type="molecule type" value="Genomic_DNA"/>
</dbReference>
<feature type="compositionally biased region" description="Basic residues" evidence="1">
    <location>
        <begin position="296"/>
        <end position="305"/>
    </location>
</feature>
<feature type="region of interest" description="Disordered" evidence="1">
    <location>
        <begin position="86"/>
        <end position="118"/>
    </location>
</feature>
<dbReference type="OrthoDB" id="8669630at2759"/>
<dbReference type="GO" id="GO:0005912">
    <property type="term" value="C:adherens junction"/>
    <property type="evidence" value="ECO:0007669"/>
    <property type="project" value="TreeGrafter"/>
</dbReference>
<gene>
    <name evidence="2" type="ORF">MMEN_LOCUS6667</name>
</gene>
<evidence type="ECO:0000313" key="2">
    <source>
        <dbReference type="EMBL" id="CAG5895547.1"/>
    </source>
</evidence>
<feature type="region of interest" description="Disordered" evidence="1">
    <location>
        <begin position="296"/>
        <end position="338"/>
    </location>
</feature>
<dbReference type="PANTHER" id="PTHR34757">
    <property type="entry name" value="JUNCTIONAL PROTEIN ASSOCIATED WITH CORONARY ARTERY DISEASE"/>
    <property type="match status" value="1"/>
</dbReference>
<organism evidence="2 3">
    <name type="scientific">Menidia menidia</name>
    <name type="common">Atlantic silverside</name>
    <dbReference type="NCBI Taxonomy" id="238744"/>
    <lineage>
        <taxon>Eukaryota</taxon>
        <taxon>Metazoa</taxon>
        <taxon>Chordata</taxon>
        <taxon>Craniata</taxon>
        <taxon>Vertebrata</taxon>
        <taxon>Euteleostomi</taxon>
        <taxon>Actinopterygii</taxon>
        <taxon>Neopterygii</taxon>
        <taxon>Teleostei</taxon>
        <taxon>Neoteleostei</taxon>
        <taxon>Acanthomorphata</taxon>
        <taxon>Ovalentaria</taxon>
        <taxon>Atherinomorphae</taxon>
        <taxon>Atheriniformes</taxon>
        <taxon>Atherinopsidae</taxon>
        <taxon>Menidiinae</taxon>
        <taxon>Menidia</taxon>
    </lineage>
</organism>
<dbReference type="Pfam" id="PF15351">
    <property type="entry name" value="JCAD"/>
    <property type="match status" value="1"/>
</dbReference>